<dbReference type="InterPro" id="IPR036922">
    <property type="entry name" value="Rieske_2Fe-2S_sf"/>
</dbReference>
<gene>
    <name evidence="6" type="primary">bphA3</name>
</gene>
<dbReference type="CDD" id="cd03528">
    <property type="entry name" value="Rieske_RO_ferredoxin"/>
    <property type="match status" value="1"/>
</dbReference>
<feature type="domain" description="Rieske" evidence="5">
    <location>
        <begin position="25"/>
        <end position="120"/>
    </location>
</feature>
<keyword evidence="4" id="KW-0411">Iron-sulfur</keyword>
<evidence type="ECO:0000313" key="6">
    <source>
        <dbReference type="EMBL" id="BAF48495.1"/>
    </source>
</evidence>
<dbReference type="InterPro" id="IPR017941">
    <property type="entry name" value="Rieske_2Fe-2S"/>
</dbReference>
<accession>A3KCY8</accession>
<keyword evidence="2" id="KW-0479">Metal-binding</keyword>
<name>A3KCY8_RHORH</name>
<dbReference type="PROSITE" id="PS51296">
    <property type="entry name" value="RIESKE"/>
    <property type="match status" value="1"/>
</dbReference>
<keyword evidence="1" id="KW-0001">2Fe-2S</keyword>
<keyword evidence="3" id="KW-0408">Iron</keyword>
<dbReference type="AlphaFoldDB" id="A3KCY8"/>
<proteinExistence type="predicted"/>
<evidence type="ECO:0000256" key="4">
    <source>
        <dbReference type="ARBA" id="ARBA00023014"/>
    </source>
</evidence>
<evidence type="ECO:0000259" key="5">
    <source>
        <dbReference type="PROSITE" id="PS51296"/>
    </source>
</evidence>
<reference evidence="6" key="2">
    <citation type="journal article" date="2007" name="Biosci. Biotechnol. Biochem.">
        <title>Polychlorinated biphenyl/biphenyl degrading gene clusters in Rhodococcus sp. K37, HA99, and TA431 are different from well-known bph gene clusters of Rhodococci.</title>
        <authorList>
            <person name="Taguchi K."/>
            <person name="Motoyama M."/>
            <person name="Iida T."/>
            <person name="Kudo T."/>
        </authorList>
    </citation>
    <scope>NUCLEOTIDE SEQUENCE</scope>
    <source>
        <strain evidence="6">K37</strain>
    </source>
</reference>
<dbReference type="GO" id="GO:0016705">
    <property type="term" value="F:oxidoreductase activity, acting on paired donors, with incorporation or reduction of molecular oxygen"/>
    <property type="evidence" value="ECO:0007669"/>
    <property type="project" value="UniProtKB-ARBA"/>
</dbReference>
<keyword evidence="6" id="KW-0560">Oxidoreductase</keyword>
<dbReference type="GO" id="GO:0051213">
    <property type="term" value="F:dioxygenase activity"/>
    <property type="evidence" value="ECO:0007669"/>
    <property type="project" value="UniProtKB-KW"/>
</dbReference>
<evidence type="ECO:0000256" key="1">
    <source>
        <dbReference type="ARBA" id="ARBA00022714"/>
    </source>
</evidence>
<keyword evidence="6" id="KW-0223">Dioxygenase</keyword>
<evidence type="ECO:0000256" key="2">
    <source>
        <dbReference type="ARBA" id="ARBA00022723"/>
    </source>
</evidence>
<reference evidence="6" key="1">
    <citation type="journal article" date="2004" name="Biosci. Biotechnol. Biochem.">
        <title>Multiplicity of 2,3-dihydroxybiphenyl dioxygenase genes in the Gram-positive polychlorinated biphenyl degrading bacterium Rhodococcus rhodochrous K37.</title>
        <authorList>
            <person name="Taguchi K."/>
            <person name="Motoyama M."/>
            <person name="Kudo T."/>
        </authorList>
    </citation>
    <scope>NUCLEOTIDE SEQUENCE</scope>
    <source>
        <strain evidence="6">K37</strain>
    </source>
</reference>
<organism evidence="6">
    <name type="scientific">Rhodococcus rhodochrous</name>
    <dbReference type="NCBI Taxonomy" id="1829"/>
    <lineage>
        <taxon>Bacteria</taxon>
        <taxon>Bacillati</taxon>
        <taxon>Actinomycetota</taxon>
        <taxon>Actinomycetes</taxon>
        <taxon>Mycobacteriales</taxon>
        <taxon>Nocardiaceae</taxon>
        <taxon>Rhodococcus</taxon>
    </lineage>
</organism>
<evidence type="ECO:0000256" key="3">
    <source>
        <dbReference type="ARBA" id="ARBA00023004"/>
    </source>
</evidence>
<dbReference type="GO" id="GO:0004497">
    <property type="term" value="F:monooxygenase activity"/>
    <property type="evidence" value="ECO:0007669"/>
    <property type="project" value="UniProtKB-ARBA"/>
</dbReference>
<dbReference type="SUPFAM" id="SSF50022">
    <property type="entry name" value="ISP domain"/>
    <property type="match status" value="1"/>
</dbReference>
<sequence>MSGHSAGPIVVDQPLADGSGNSTEIARCRLAQLRSGDGVSVPSAAGPIAIFEVEGEILAVQDTCTHEDASLADGFLDGHVIECPLHGGQFDIRSGLPVCLPAQLPLRRFETRSDGEFVYITT</sequence>
<dbReference type="Gene3D" id="2.102.10.10">
    <property type="entry name" value="Rieske [2Fe-2S] iron-sulphur domain"/>
    <property type="match status" value="1"/>
</dbReference>
<dbReference type="Pfam" id="PF00355">
    <property type="entry name" value="Rieske"/>
    <property type="match status" value="1"/>
</dbReference>
<dbReference type="GO" id="GO:0051537">
    <property type="term" value="F:2 iron, 2 sulfur cluster binding"/>
    <property type="evidence" value="ECO:0007669"/>
    <property type="project" value="UniProtKB-KW"/>
</dbReference>
<dbReference type="GO" id="GO:0046872">
    <property type="term" value="F:metal ion binding"/>
    <property type="evidence" value="ECO:0007669"/>
    <property type="project" value="UniProtKB-KW"/>
</dbReference>
<protein>
    <submittedName>
        <fullName evidence="6">Ferredoxin component of biphenyl dioxygenase</fullName>
    </submittedName>
</protein>
<dbReference type="EMBL" id="AB272984">
    <property type="protein sequence ID" value="BAF48495.1"/>
    <property type="molecule type" value="Genomic_DNA"/>
</dbReference>